<dbReference type="PANTHER" id="PTHR47691">
    <property type="entry name" value="REGULATOR-RELATED"/>
    <property type="match status" value="1"/>
</dbReference>
<dbReference type="Pfam" id="PF00931">
    <property type="entry name" value="NB-ARC"/>
    <property type="match status" value="1"/>
</dbReference>
<keyword evidence="4" id="KW-1185">Reference proteome</keyword>
<evidence type="ECO:0000313" key="4">
    <source>
        <dbReference type="Proteomes" id="UP001611415"/>
    </source>
</evidence>
<name>A0ABW7X595_9NOCA</name>
<dbReference type="PRINTS" id="PR00364">
    <property type="entry name" value="DISEASERSIST"/>
</dbReference>
<feature type="compositionally biased region" description="Basic and acidic residues" evidence="1">
    <location>
        <begin position="71"/>
        <end position="98"/>
    </location>
</feature>
<dbReference type="EMBL" id="JBIRYO010000016">
    <property type="protein sequence ID" value="MFI2476283.1"/>
    <property type="molecule type" value="Genomic_DNA"/>
</dbReference>
<dbReference type="RefSeq" id="WP_397093628.1">
    <property type="nucleotide sequence ID" value="NZ_JBIRYO010000016.1"/>
</dbReference>
<evidence type="ECO:0000259" key="2">
    <source>
        <dbReference type="Pfam" id="PF00931"/>
    </source>
</evidence>
<dbReference type="SUPFAM" id="SSF52540">
    <property type="entry name" value="P-loop containing nucleoside triphosphate hydrolases"/>
    <property type="match status" value="1"/>
</dbReference>
<evidence type="ECO:0000313" key="3">
    <source>
        <dbReference type="EMBL" id="MFI2476283.1"/>
    </source>
</evidence>
<organism evidence="3 4">
    <name type="scientific">Nocardia xishanensis</name>
    <dbReference type="NCBI Taxonomy" id="238964"/>
    <lineage>
        <taxon>Bacteria</taxon>
        <taxon>Bacillati</taxon>
        <taxon>Actinomycetota</taxon>
        <taxon>Actinomycetes</taxon>
        <taxon>Mycobacteriales</taxon>
        <taxon>Nocardiaceae</taxon>
        <taxon>Nocardia</taxon>
    </lineage>
</organism>
<dbReference type="SMART" id="SM00028">
    <property type="entry name" value="TPR"/>
    <property type="match status" value="7"/>
</dbReference>
<dbReference type="InterPro" id="IPR027417">
    <property type="entry name" value="P-loop_NTPase"/>
</dbReference>
<sequence length="1037" mass="114173">MSHSVAVIAIARTPFGCRDSFRALHQRCHTAPALCDPISRADSFGTDTAFDQVKSVRSQGNITIGCPTLRSSRDTRLGRRAERKSMDRPGRAVGRRSDGGGVSADARRRLRQELADLGLTDHQLLEPLAAELRQRGYRPRAAWRYANGFTQSAVAQRYNELTESSRAAMKASRISEYEAWPLGPQSGVRPTLRVLKVLAAIYGTTWDQLVDVADLAQMPYDDRQEYHDAIARRAVGRLPVPAGGDLPAEVPHFTGRRDAKAELRERVQQHLRGSDVSVHVIVGLTGIGKSALARYAVSAFGKHYPDGTIWFDLRGHTLGREPREPSDVLEQLLLQIGVPRETIEADLSGRANRWRSAMNERRMLIVFDNVLDSAQVKDLLPQAPGCLVLITSRAKLTGLAFAAPLRLDVMEWDEAEELLVKLAGLRPGYDRAAVRQILETTGRLPLALRLIGGQIAHHGEEMLADSAAEIAMLADRIKGASSTVAVGDSGAAHLLDRFTAEDESLRAAFEVSYQRLRDPAHQRAVRLLGWFPGPEITAEFMATMAAVSLGEGNALVRKLFESGFLDRSSGGADGQRYRMHDLTRLCARMHAEHEEQPGEQATVVGRLVQASLAVARRASSRQIFDPAGSEHLWNPSTDAARARAWLTHERELLQGCVQVADPTADAAELARRVASHLTGTGHWSPARRLFGRALEIAGRIGDRSAESWALVGLGRVDRLVGHREAAGTAFRNALDIAGELGDEHTRAAILCELGETARSTGDHGVARRCFGEALALAKQIGNLPTECDALHGLAHVNRAASDYRAASEHSEQALAIAAEIGDPVRVATAQWGLAEVVRRLGHHEVATDLYEKALENARKMNHRKLEGDALRGLGHIERLVGDQDTARRYFEDALRIACRIHDRYGEGWTRWGLGNIARKTGDYAEAHSMFQQAYDIAVEIDDPLGQVDALRGLGHVERHFREYDLARRYYTESMDTAHRICDPLGQADAFRALAHLAARTGASKQAEALMTQALALYRDIGMRRLDHLRGELYTIRE</sequence>
<evidence type="ECO:0000256" key="1">
    <source>
        <dbReference type="SAM" id="MobiDB-lite"/>
    </source>
</evidence>
<dbReference type="Gene3D" id="3.40.50.300">
    <property type="entry name" value="P-loop containing nucleotide triphosphate hydrolases"/>
    <property type="match status" value="1"/>
</dbReference>
<dbReference type="InterPro" id="IPR011990">
    <property type="entry name" value="TPR-like_helical_dom_sf"/>
</dbReference>
<feature type="domain" description="NB-ARC" evidence="2">
    <location>
        <begin position="264"/>
        <end position="422"/>
    </location>
</feature>
<dbReference type="SUPFAM" id="SSF48452">
    <property type="entry name" value="TPR-like"/>
    <property type="match status" value="2"/>
</dbReference>
<reference evidence="3 4" key="1">
    <citation type="submission" date="2024-10" db="EMBL/GenBank/DDBJ databases">
        <title>The Natural Products Discovery Center: Release of the First 8490 Sequenced Strains for Exploring Actinobacteria Biosynthetic Diversity.</title>
        <authorList>
            <person name="Kalkreuter E."/>
            <person name="Kautsar S.A."/>
            <person name="Yang D."/>
            <person name="Bader C.D."/>
            <person name="Teijaro C.N."/>
            <person name="Fluegel L."/>
            <person name="Davis C.M."/>
            <person name="Simpson J.R."/>
            <person name="Lauterbach L."/>
            <person name="Steele A.D."/>
            <person name="Gui C."/>
            <person name="Meng S."/>
            <person name="Li G."/>
            <person name="Viehrig K."/>
            <person name="Ye F."/>
            <person name="Su P."/>
            <person name="Kiefer A.F."/>
            <person name="Nichols A."/>
            <person name="Cepeda A.J."/>
            <person name="Yan W."/>
            <person name="Fan B."/>
            <person name="Jiang Y."/>
            <person name="Adhikari A."/>
            <person name="Zheng C.-J."/>
            <person name="Schuster L."/>
            <person name="Cowan T.M."/>
            <person name="Smanski M.J."/>
            <person name="Chevrette M.G."/>
            <person name="De Carvalho L.P.S."/>
            <person name="Shen B."/>
        </authorList>
    </citation>
    <scope>NUCLEOTIDE SEQUENCE [LARGE SCALE GENOMIC DNA]</scope>
    <source>
        <strain evidence="3 4">NPDC019275</strain>
    </source>
</reference>
<dbReference type="Pfam" id="PF13424">
    <property type="entry name" value="TPR_12"/>
    <property type="match status" value="3"/>
</dbReference>
<dbReference type="PANTHER" id="PTHR47691:SF3">
    <property type="entry name" value="HTH-TYPE TRANSCRIPTIONAL REGULATOR RV0890C-RELATED"/>
    <property type="match status" value="1"/>
</dbReference>
<dbReference type="Gene3D" id="1.25.40.10">
    <property type="entry name" value="Tetratricopeptide repeat domain"/>
    <property type="match status" value="2"/>
</dbReference>
<dbReference type="InterPro" id="IPR002182">
    <property type="entry name" value="NB-ARC"/>
</dbReference>
<protein>
    <submittedName>
        <fullName evidence="3">Tetratricopeptide repeat protein</fullName>
    </submittedName>
</protein>
<comment type="caution">
    <text evidence="3">The sequence shown here is derived from an EMBL/GenBank/DDBJ whole genome shotgun (WGS) entry which is preliminary data.</text>
</comment>
<dbReference type="Proteomes" id="UP001611415">
    <property type="component" value="Unassembled WGS sequence"/>
</dbReference>
<feature type="region of interest" description="Disordered" evidence="1">
    <location>
        <begin position="68"/>
        <end position="105"/>
    </location>
</feature>
<accession>A0ABW7X595</accession>
<gene>
    <name evidence="3" type="ORF">ACH49W_23135</name>
</gene>
<dbReference type="InterPro" id="IPR019734">
    <property type="entry name" value="TPR_rpt"/>
</dbReference>
<proteinExistence type="predicted"/>